<comment type="caution">
    <text evidence="4">The sequence shown here is derived from an EMBL/GenBank/DDBJ whole genome shotgun (WGS) entry which is preliminary data.</text>
</comment>
<dbReference type="Proteomes" id="UP000613743">
    <property type="component" value="Unassembled WGS sequence"/>
</dbReference>
<dbReference type="PANTHER" id="PTHR24320:SF148">
    <property type="entry name" value="NAD(P)-BINDING ROSSMANN-FOLD SUPERFAMILY PROTEIN"/>
    <property type="match status" value="1"/>
</dbReference>
<dbReference type="Gene3D" id="3.40.50.720">
    <property type="entry name" value="NAD(P)-binding Rossmann-like Domain"/>
    <property type="match status" value="1"/>
</dbReference>
<dbReference type="InterPro" id="IPR020904">
    <property type="entry name" value="Sc_DH/Rdtase_CS"/>
</dbReference>
<protein>
    <submittedName>
        <fullName evidence="4">Oxidoreductase</fullName>
    </submittedName>
</protein>
<dbReference type="InterPro" id="IPR036291">
    <property type="entry name" value="NAD(P)-bd_dom_sf"/>
</dbReference>
<dbReference type="RefSeq" id="WP_188918566.1">
    <property type="nucleotide sequence ID" value="NZ_BMPZ01000002.1"/>
</dbReference>
<comment type="similarity">
    <text evidence="1 3">Belongs to the short-chain dehydrogenases/reductases (SDR) family.</text>
</comment>
<name>A0A917JNE8_9GAMM</name>
<dbReference type="GO" id="GO:0016491">
    <property type="term" value="F:oxidoreductase activity"/>
    <property type="evidence" value="ECO:0007669"/>
    <property type="project" value="UniProtKB-KW"/>
</dbReference>
<dbReference type="SUPFAM" id="SSF51735">
    <property type="entry name" value="NAD(P)-binding Rossmann-fold domains"/>
    <property type="match status" value="1"/>
</dbReference>
<organism evidence="4 5">
    <name type="scientific">Shewanella gelidii</name>
    <dbReference type="NCBI Taxonomy" id="1642821"/>
    <lineage>
        <taxon>Bacteria</taxon>
        <taxon>Pseudomonadati</taxon>
        <taxon>Pseudomonadota</taxon>
        <taxon>Gammaproteobacteria</taxon>
        <taxon>Alteromonadales</taxon>
        <taxon>Shewanellaceae</taxon>
        <taxon>Shewanella</taxon>
    </lineage>
</organism>
<keyword evidence="2" id="KW-0560">Oxidoreductase</keyword>
<evidence type="ECO:0000256" key="3">
    <source>
        <dbReference type="RuleBase" id="RU000363"/>
    </source>
</evidence>
<dbReference type="InterPro" id="IPR002347">
    <property type="entry name" value="SDR_fam"/>
</dbReference>
<evidence type="ECO:0000313" key="5">
    <source>
        <dbReference type="Proteomes" id="UP000613743"/>
    </source>
</evidence>
<dbReference type="PRINTS" id="PR00081">
    <property type="entry name" value="GDHRDH"/>
</dbReference>
<dbReference type="PROSITE" id="PS00061">
    <property type="entry name" value="ADH_SHORT"/>
    <property type="match status" value="1"/>
</dbReference>
<gene>
    <name evidence="4" type="ORF">GCM10009332_10340</name>
</gene>
<sequence length="270" mass="28548">MQKVILITGSTDGIGLETAKNLVSQGHHVLIHGRSQTKLADVEMMLKTLPGSGTVESYIADLSRLADVISLAEAITAKHKKLDALINNAGVYNVSQVVSTDNLDVRFMVNTIAPYLLTQRLLPLLDGESRIVNLSSAAQSPVNLKSLVGPNVAAADGAVYAQSKLALTMWSLHMARQLNEQGPAVIAVNPASFLGSKMVKEAYGMAGGDLSIGADILCAAALSQEFANASGKYFDNDTGQFTSPHPDALHVVNCQQLVAAIETILAKKLN</sequence>
<keyword evidence="5" id="KW-1185">Reference proteome</keyword>
<dbReference type="Pfam" id="PF00106">
    <property type="entry name" value="adh_short"/>
    <property type="match status" value="1"/>
</dbReference>
<reference evidence="4" key="1">
    <citation type="journal article" date="2014" name="Int. J. Syst. Evol. Microbiol.">
        <title>Complete genome sequence of Corynebacterium casei LMG S-19264T (=DSM 44701T), isolated from a smear-ripened cheese.</title>
        <authorList>
            <consortium name="US DOE Joint Genome Institute (JGI-PGF)"/>
            <person name="Walter F."/>
            <person name="Albersmeier A."/>
            <person name="Kalinowski J."/>
            <person name="Ruckert C."/>
        </authorList>
    </citation>
    <scope>NUCLEOTIDE SEQUENCE</scope>
    <source>
        <strain evidence="4">JCM 30804</strain>
    </source>
</reference>
<evidence type="ECO:0000313" key="4">
    <source>
        <dbReference type="EMBL" id="GGI74836.1"/>
    </source>
</evidence>
<accession>A0A917JNE8</accession>
<evidence type="ECO:0000256" key="2">
    <source>
        <dbReference type="ARBA" id="ARBA00023002"/>
    </source>
</evidence>
<evidence type="ECO:0000256" key="1">
    <source>
        <dbReference type="ARBA" id="ARBA00006484"/>
    </source>
</evidence>
<dbReference type="PRINTS" id="PR00080">
    <property type="entry name" value="SDRFAMILY"/>
</dbReference>
<dbReference type="EMBL" id="BMPZ01000002">
    <property type="protein sequence ID" value="GGI74836.1"/>
    <property type="molecule type" value="Genomic_DNA"/>
</dbReference>
<reference evidence="4" key="2">
    <citation type="submission" date="2020-09" db="EMBL/GenBank/DDBJ databases">
        <authorList>
            <person name="Sun Q."/>
            <person name="Ohkuma M."/>
        </authorList>
    </citation>
    <scope>NUCLEOTIDE SEQUENCE</scope>
    <source>
        <strain evidence="4">JCM 30804</strain>
    </source>
</reference>
<proteinExistence type="inferred from homology"/>
<dbReference type="AlphaFoldDB" id="A0A917JNE8"/>
<dbReference type="PANTHER" id="PTHR24320">
    <property type="entry name" value="RETINOL DEHYDROGENASE"/>
    <property type="match status" value="1"/>
</dbReference>